<feature type="region of interest" description="Disordered" evidence="1">
    <location>
        <begin position="56"/>
        <end position="78"/>
    </location>
</feature>
<reference evidence="3" key="1">
    <citation type="submission" date="2021-01" db="EMBL/GenBank/DDBJ databases">
        <title>Genome public.</title>
        <authorList>
            <person name="Liu C."/>
            <person name="Sun Q."/>
        </authorList>
    </citation>
    <scope>NUCLEOTIDE SEQUENCE [LARGE SCALE GENOMIC DNA]</scope>
    <source>
        <strain evidence="3">YIM B02556</strain>
    </source>
</reference>
<dbReference type="EMBL" id="JAENHM010000095">
    <property type="protein sequence ID" value="MBK1842960.1"/>
    <property type="molecule type" value="Genomic_DNA"/>
</dbReference>
<keyword evidence="3" id="KW-1185">Reference proteome</keyword>
<evidence type="ECO:0000313" key="2">
    <source>
        <dbReference type="EMBL" id="MBK1842960.1"/>
    </source>
</evidence>
<evidence type="ECO:0000256" key="1">
    <source>
        <dbReference type="SAM" id="MobiDB-lite"/>
    </source>
</evidence>
<dbReference type="Proteomes" id="UP000652760">
    <property type="component" value="Unassembled WGS sequence"/>
</dbReference>
<gene>
    <name evidence="2" type="ORF">JHL17_36775</name>
</gene>
<feature type="region of interest" description="Disordered" evidence="1">
    <location>
        <begin position="248"/>
        <end position="267"/>
    </location>
</feature>
<feature type="compositionally biased region" description="Basic and acidic residues" evidence="1">
    <location>
        <begin position="59"/>
        <end position="72"/>
    </location>
</feature>
<evidence type="ECO:0008006" key="4">
    <source>
        <dbReference type="Google" id="ProtNLM"/>
    </source>
</evidence>
<evidence type="ECO:0000313" key="3">
    <source>
        <dbReference type="Proteomes" id="UP000652760"/>
    </source>
</evidence>
<accession>A0ABS1FHP5</accession>
<name>A0ABS1FHP5_9PROT</name>
<sequence>MSVSKLGQALSGVAADAFKHLDSKARGALENLVNSGQISADDAVLGLRSMATQATFSRYSRERPRDQEDDQRLAASGSMLDKQRGLNDRMGAAREAFGQAFSNLQKAQESGELSMDQVREGLRPAQEEFDAQMAAIGNEQAALGKASSLEAGYEKTVKGFNAAMGSMISEDGFTEAYSEKANGAAQKLQQLGFDAKVFGNAFQNFAATVDIPGIGSKAGAAAPKEEPAAAPAAAPAAPAAAVGAEAADPVQATAAEDSGAGKPAAVDRGNAQAALSMLRAAASGTQKSGSDGILGALAGAADGTADTAASGLLDALKSGAGKAGPDDGKTV</sequence>
<proteinExistence type="predicted"/>
<protein>
    <recommendedName>
        <fullName evidence="4">Phage tail tape measure protein</fullName>
    </recommendedName>
</protein>
<organism evidence="2 3">
    <name type="scientific">Azospirillum endophyticum</name>
    <dbReference type="NCBI Taxonomy" id="2800326"/>
    <lineage>
        <taxon>Bacteria</taxon>
        <taxon>Pseudomonadati</taxon>
        <taxon>Pseudomonadota</taxon>
        <taxon>Alphaproteobacteria</taxon>
        <taxon>Rhodospirillales</taxon>
        <taxon>Azospirillaceae</taxon>
        <taxon>Azospirillum</taxon>
    </lineage>
</organism>
<comment type="caution">
    <text evidence="2">The sequence shown here is derived from an EMBL/GenBank/DDBJ whole genome shotgun (WGS) entry which is preliminary data.</text>
</comment>